<evidence type="ECO:0000313" key="1">
    <source>
        <dbReference type="EMBL" id="GCE19542.1"/>
    </source>
</evidence>
<dbReference type="EMBL" id="BIFS01000001">
    <property type="protein sequence ID" value="GCE19542.1"/>
    <property type="molecule type" value="Genomic_DNA"/>
</dbReference>
<accession>A0A402AK99</accession>
<protein>
    <submittedName>
        <fullName evidence="1">Uncharacterized protein</fullName>
    </submittedName>
</protein>
<dbReference type="AlphaFoldDB" id="A0A402AK99"/>
<dbReference type="Proteomes" id="UP000287188">
    <property type="component" value="Unassembled WGS sequence"/>
</dbReference>
<evidence type="ECO:0000313" key="2">
    <source>
        <dbReference type="Proteomes" id="UP000287188"/>
    </source>
</evidence>
<gene>
    <name evidence="1" type="ORF">KDK_33420</name>
</gene>
<sequence length="84" mass="9393">MQDLFILCPWRDTMHLVRAIQEQLQGKEDIAEVLAHGMSSKLGQGFILLAWRGIVPETVITQLLHNGSITDFMVCEVADSPAEE</sequence>
<keyword evidence="2" id="KW-1185">Reference proteome</keyword>
<comment type="caution">
    <text evidence="1">The sequence shown here is derived from an EMBL/GenBank/DDBJ whole genome shotgun (WGS) entry which is preliminary data.</text>
</comment>
<organism evidence="1 2">
    <name type="scientific">Dictyobacter kobayashii</name>
    <dbReference type="NCBI Taxonomy" id="2014872"/>
    <lineage>
        <taxon>Bacteria</taxon>
        <taxon>Bacillati</taxon>
        <taxon>Chloroflexota</taxon>
        <taxon>Ktedonobacteria</taxon>
        <taxon>Ktedonobacterales</taxon>
        <taxon>Dictyobacteraceae</taxon>
        <taxon>Dictyobacter</taxon>
    </lineage>
</organism>
<name>A0A402AK99_9CHLR</name>
<reference evidence="2" key="1">
    <citation type="submission" date="2018-12" db="EMBL/GenBank/DDBJ databases">
        <title>Tengunoibacter tsumagoiensis gen. nov., sp. nov., Dictyobacter kobayashii sp. nov., D. alpinus sp. nov., and D. joshuensis sp. nov. and description of Dictyobacteraceae fam. nov. within the order Ktedonobacterales isolated from Tengu-no-mugimeshi.</title>
        <authorList>
            <person name="Wang C.M."/>
            <person name="Zheng Y."/>
            <person name="Sakai Y."/>
            <person name="Toyoda A."/>
            <person name="Minakuchi Y."/>
            <person name="Abe K."/>
            <person name="Yokota A."/>
            <person name="Yabe S."/>
        </authorList>
    </citation>
    <scope>NUCLEOTIDE SEQUENCE [LARGE SCALE GENOMIC DNA]</scope>
    <source>
        <strain evidence="2">Uno11</strain>
    </source>
</reference>
<dbReference type="RefSeq" id="WP_126551398.1">
    <property type="nucleotide sequence ID" value="NZ_BIFS01000001.1"/>
</dbReference>
<proteinExistence type="predicted"/>